<protein>
    <submittedName>
        <fullName evidence="1">Uncharacterized protein</fullName>
    </submittedName>
</protein>
<name>A0A813E290_POLGL</name>
<dbReference type="AlphaFoldDB" id="A0A813E290"/>
<evidence type="ECO:0000313" key="2">
    <source>
        <dbReference type="Proteomes" id="UP000654075"/>
    </source>
</evidence>
<keyword evidence="2" id="KW-1185">Reference proteome</keyword>
<organism evidence="1 2">
    <name type="scientific">Polarella glacialis</name>
    <name type="common">Dinoflagellate</name>
    <dbReference type="NCBI Taxonomy" id="89957"/>
    <lineage>
        <taxon>Eukaryota</taxon>
        <taxon>Sar</taxon>
        <taxon>Alveolata</taxon>
        <taxon>Dinophyceae</taxon>
        <taxon>Suessiales</taxon>
        <taxon>Suessiaceae</taxon>
        <taxon>Polarella</taxon>
    </lineage>
</organism>
<gene>
    <name evidence="1" type="ORF">PGLA1383_LOCUS11447</name>
</gene>
<sequence length="121" mass="13295">MLPLLVSVFALTLLLVAVLPFVGYGVSSRHLEWTLHLSLEGGAFLHQWFGSPRCSLWRGPSPRSAPKGDAVLRHHGHLCFCFTVPLRHVGLADYGAALALWTPAAREEQSLGASLAQDPWW</sequence>
<proteinExistence type="predicted"/>
<comment type="caution">
    <text evidence="1">The sequence shown here is derived from an EMBL/GenBank/DDBJ whole genome shotgun (WGS) entry which is preliminary data.</text>
</comment>
<dbReference type="EMBL" id="CAJNNV010005904">
    <property type="protein sequence ID" value="CAE8592825.1"/>
    <property type="molecule type" value="Genomic_DNA"/>
</dbReference>
<evidence type="ECO:0000313" key="1">
    <source>
        <dbReference type="EMBL" id="CAE8592825.1"/>
    </source>
</evidence>
<accession>A0A813E290</accession>
<reference evidence="1" key="1">
    <citation type="submission" date="2021-02" db="EMBL/GenBank/DDBJ databases">
        <authorList>
            <person name="Dougan E. K."/>
            <person name="Rhodes N."/>
            <person name="Thang M."/>
            <person name="Chan C."/>
        </authorList>
    </citation>
    <scope>NUCLEOTIDE SEQUENCE</scope>
</reference>
<dbReference type="Proteomes" id="UP000654075">
    <property type="component" value="Unassembled WGS sequence"/>
</dbReference>